<evidence type="ECO:0000313" key="3">
    <source>
        <dbReference type="Proteomes" id="UP001148614"/>
    </source>
</evidence>
<evidence type="ECO:0000256" key="1">
    <source>
        <dbReference type="SAM" id="MobiDB-lite"/>
    </source>
</evidence>
<reference evidence="2" key="1">
    <citation type="submission" date="2022-07" db="EMBL/GenBank/DDBJ databases">
        <title>Genome Sequence of Xylaria arbuscula.</title>
        <authorList>
            <person name="Buettner E."/>
        </authorList>
    </citation>
    <scope>NUCLEOTIDE SEQUENCE</scope>
    <source>
        <strain evidence="2">VT107</strain>
    </source>
</reference>
<gene>
    <name evidence="2" type="ORF">NPX13_g5857</name>
</gene>
<feature type="compositionally biased region" description="Acidic residues" evidence="1">
    <location>
        <begin position="70"/>
        <end position="79"/>
    </location>
</feature>
<proteinExistence type="predicted"/>
<comment type="caution">
    <text evidence="2">The sequence shown here is derived from an EMBL/GenBank/DDBJ whole genome shotgun (WGS) entry which is preliminary data.</text>
</comment>
<sequence length="111" mass="12258">MSDMRTIIKYLPPHVESLRRSPVSVFLYVAPVYHGVRGAVNVGSVGLVDDLGIIQDSRVPGEKILASNEAEGDVPEPGEEDHQYDERCHEEAQGTFGEARDEGVVRLDKRV</sequence>
<feature type="region of interest" description="Disordered" evidence="1">
    <location>
        <begin position="64"/>
        <end position="85"/>
    </location>
</feature>
<protein>
    <submittedName>
        <fullName evidence="2">Uncharacterized protein</fullName>
    </submittedName>
</protein>
<name>A0A9W8NDM5_9PEZI</name>
<dbReference type="Proteomes" id="UP001148614">
    <property type="component" value="Unassembled WGS sequence"/>
</dbReference>
<organism evidence="2 3">
    <name type="scientific">Xylaria arbuscula</name>
    <dbReference type="NCBI Taxonomy" id="114810"/>
    <lineage>
        <taxon>Eukaryota</taxon>
        <taxon>Fungi</taxon>
        <taxon>Dikarya</taxon>
        <taxon>Ascomycota</taxon>
        <taxon>Pezizomycotina</taxon>
        <taxon>Sordariomycetes</taxon>
        <taxon>Xylariomycetidae</taxon>
        <taxon>Xylariales</taxon>
        <taxon>Xylariaceae</taxon>
        <taxon>Xylaria</taxon>
    </lineage>
</organism>
<accession>A0A9W8NDM5</accession>
<evidence type="ECO:0000313" key="2">
    <source>
        <dbReference type="EMBL" id="KAJ3570074.1"/>
    </source>
</evidence>
<keyword evidence="3" id="KW-1185">Reference proteome</keyword>
<dbReference type="AlphaFoldDB" id="A0A9W8NDM5"/>
<dbReference type="EMBL" id="JANPWZ010000971">
    <property type="protein sequence ID" value="KAJ3570074.1"/>
    <property type="molecule type" value="Genomic_DNA"/>
</dbReference>